<dbReference type="InterPro" id="IPR037443">
    <property type="entry name" value="LURAP1"/>
</dbReference>
<protein>
    <submittedName>
        <fullName evidence="7">5,6-dihydroxyindole-2-carboxylic acid oxidase</fullName>
    </submittedName>
</protein>
<dbReference type="AlphaFoldDB" id="A0A3N0YR46"/>
<dbReference type="Pfam" id="PF00264">
    <property type="entry name" value="Tyrosinase"/>
    <property type="match status" value="1"/>
</dbReference>
<dbReference type="PANTHER" id="PTHR33767">
    <property type="entry name" value="LEUCINE RICH ADAPTOR PROTEIN 1-LIKE"/>
    <property type="match status" value="1"/>
</dbReference>
<comment type="subcellular location">
    <subcellularLocation>
        <location evidence="1">Melanosome membrane</location>
        <topology evidence="1">Single-pass type I membrane protein</topology>
    </subcellularLocation>
</comment>
<dbReference type="Pfam" id="PF14854">
    <property type="entry name" value="LURAP"/>
    <property type="match status" value="1"/>
</dbReference>
<name>A0A3N0YR46_ANAGA</name>
<sequence length="399" mass="44698">MVQRLPEAQDVAACLEINAFDTPPFYSTSSESFRNSVEGYSAPQGNYDPAVRSLHNLAHLFLNGTGGQTHLSPNDPIFVLLHTFTDAIFDEWLRRHSPEASIYPLENTPIGHNREFNMVPFWPPVTNAEMFVTASENLGYSYEVEWPARPLTLTQIITVTVVAALIVVAIIFAAATCVIRSRSYRSEGRRPLLGDQYQRYDDHDKTQSITCGSELLMMKMDELPDFRDVENKLGRKVPESLIRSFTGEAAIRCSESHARADDLNTLNNKIRFLRQQMAHLRSIDVKLMHQLLSINEGIESIRWVMEERGGVASREGSLTGSLYSLSDSQDASQQGSCSDGLDGISVGSYLDTLGEDDPENDSPSDLTDSFSNKPVVEEETFKKAPHRPRVETDEYYCFG</sequence>
<accession>A0A3N0YR46</accession>
<reference evidence="7 8" key="1">
    <citation type="submission" date="2018-10" db="EMBL/GenBank/DDBJ databases">
        <title>Genome assembly for a Yunnan-Guizhou Plateau 3E fish, Anabarilius grahami (Regan), and its evolutionary and genetic applications.</title>
        <authorList>
            <person name="Jiang W."/>
        </authorList>
    </citation>
    <scope>NUCLEOTIDE SEQUENCE [LARGE SCALE GENOMIC DNA]</scope>
    <source>
        <strain evidence="7">AG-KIZ</strain>
        <tissue evidence="7">Muscle</tissue>
    </source>
</reference>
<dbReference type="GO" id="GO:0043123">
    <property type="term" value="P:positive regulation of canonical NF-kappaB signal transduction"/>
    <property type="evidence" value="ECO:0007669"/>
    <property type="project" value="InterPro"/>
</dbReference>
<dbReference type="Gene3D" id="1.10.1280.10">
    <property type="entry name" value="Di-copper center containing domain from catechol oxidase"/>
    <property type="match status" value="1"/>
</dbReference>
<evidence type="ECO:0000259" key="6">
    <source>
        <dbReference type="PROSITE" id="PS00498"/>
    </source>
</evidence>
<dbReference type="GO" id="GO:0033162">
    <property type="term" value="C:melanosome membrane"/>
    <property type="evidence" value="ECO:0007669"/>
    <property type="project" value="UniProtKB-SubCell"/>
</dbReference>
<keyword evidence="3" id="KW-0470">Melanin biosynthesis</keyword>
<dbReference type="OrthoDB" id="6508726at2759"/>
<dbReference type="SUPFAM" id="SSF48056">
    <property type="entry name" value="Di-copper centre-containing domain"/>
    <property type="match status" value="1"/>
</dbReference>
<dbReference type="PANTHER" id="PTHR33767:SF1">
    <property type="entry name" value="LEUCINE RICH ADAPTOR PROTEIN 1-LIKE"/>
    <property type="match status" value="1"/>
</dbReference>
<keyword evidence="8" id="KW-1185">Reference proteome</keyword>
<feature type="region of interest" description="Disordered" evidence="4">
    <location>
        <begin position="348"/>
        <end position="387"/>
    </location>
</feature>
<gene>
    <name evidence="7" type="ORF">DPX16_5725</name>
</gene>
<keyword evidence="5" id="KW-0812">Transmembrane</keyword>
<dbReference type="GO" id="GO:0042438">
    <property type="term" value="P:melanin biosynthetic process"/>
    <property type="evidence" value="ECO:0007669"/>
    <property type="project" value="UniProtKB-KW"/>
</dbReference>
<feature type="compositionally biased region" description="Polar residues" evidence="4">
    <location>
        <begin position="363"/>
        <end position="372"/>
    </location>
</feature>
<evidence type="ECO:0000256" key="3">
    <source>
        <dbReference type="ARBA" id="ARBA00023101"/>
    </source>
</evidence>
<comment type="similarity">
    <text evidence="2">Belongs to the tyrosinase family.</text>
</comment>
<dbReference type="PRINTS" id="PR00092">
    <property type="entry name" value="TYROSINASE"/>
</dbReference>
<feature type="transmembrane region" description="Helical" evidence="5">
    <location>
        <begin position="156"/>
        <end position="179"/>
    </location>
</feature>
<evidence type="ECO:0000256" key="4">
    <source>
        <dbReference type="SAM" id="MobiDB-lite"/>
    </source>
</evidence>
<comment type="caution">
    <text evidence="7">The sequence shown here is derived from an EMBL/GenBank/DDBJ whole genome shotgun (WGS) entry which is preliminary data.</text>
</comment>
<evidence type="ECO:0000313" key="7">
    <source>
        <dbReference type="EMBL" id="ROL48331.1"/>
    </source>
</evidence>
<dbReference type="InterPro" id="IPR008922">
    <property type="entry name" value="Di-copper_centre_dom_sf"/>
</dbReference>
<keyword evidence="5" id="KW-0472">Membrane</keyword>
<dbReference type="InterPro" id="IPR002227">
    <property type="entry name" value="Tyrosinase_Cu-bd"/>
</dbReference>
<dbReference type="InterPro" id="IPR039499">
    <property type="entry name" value="LURA1/LRA25"/>
</dbReference>
<evidence type="ECO:0000256" key="5">
    <source>
        <dbReference type="SAM" id="Phobius"/>
    </source>
</evidence>
<evidence type="ECO:0000256" key="1">
    <source>
        <dbReference type="ARBA" id="ARBA00004573"/>
    </source>
</evidence>
<proteinExistence type="inferred from homology"/>
<organism evidence="7 8">
    <name type="scientific">Anabarilius grahami</name>
    <name type="common">Kanglang fish</name>
    <name type="synonym">Barilius grahami</name>
    <dbReference type="NCBI Taxonomy" id="495550"/>
    <lineage>
        <taxon>Eukaryota</taxon>
        <taxon>Metazoa</taxon>
        <taxon>Chordata</taxon>
        <taxon>Craniata</taxon>
        <taxon>Vertebrata</taxon>
        <taxon>Euteleostomi</taxon>
        <taxon>Actinopterygii</taxon>
        <taxon>Neopterygii</taxon>
        <taxon>Teleostei</taxon>
        <taxon>Ostariophysi</taxon>
        <taxon>Cypriniformes</taxon>
        <taxon>Xenocyprididae</taxon>
        <taxon>Xenocypridinae</taxon>
        <taxon>Xenocypridinae incertae sedis</taxon>
        <taxon>Anabarilius</taxon>
    </lineage>
</organism>
<evidence type="ECO:0000256" key="2">
    <source>
        <dbReference type="ARBA" id="ARBA00009928"/>
    </source>
</evidence>
<dbReference type="GO" id="GO:0016491">
    <property type="term" value="F:oxidoreductase activity"/>
    <property type="evidence" value="ECO:0007669"/>
    <property type="project" value="InterPro"/>
</dbReference>
<feature type="compositionally biased region" description="Acidic residues" evidence="4">
    <location>
        <begin position="353"/>
        <end position="362"/>
    </location>
</feature>
<dbReference type="EMBL" id="RJVU01031169">
    <property type="protein sequence ID" value="ROL48331.1"/>
    <property type="molecule type" value="Genomic_DNA"/>
</dbReference>
<feature type="domain" description="Tyrosinase copper-binding" evidence="6">
    <location>
        <begin position="75"/>
        <end position="86"/>
    </location>
</feature>
<keyword evidence="5" id="KW-1133">Transmembrane helix</keyword>
<dbReference type="Proteomes" id="UP000281406">
    <property type="component" value="Unassembled WGS sequence"/>
</dbReference>
<evidence type="ECO:0000313" key="8">
    <source>
        <dbReference type="Proteomes" id="UP000281406"/>
    </source>
</evidence>
<feature type="compositionally biased region" description="Basic and acidic residues" evidence="4">
    <location>
        <begin position="375"/>
        <end position="387"/>
    </location>
</feature>
<dbReference type="PROSITE" id="PS00498">
    <property type="entry name" value="TYROSINASE_2"/>
    <property type="match status" value="1"/>
</dbReference>